<dbReference type="EMBL" id="CP034413">
    <property type="protein sequence ID" value="QCI58023.1"/>
    <property type="molecule type" value="Genomic_DNA"/>
</dbReference>
<evidence type="ECO:0000313" key="2">
    <source>
        <dbReference type="EMBL" id="QCI58023.1"/>
    </source>
</evidence>
<evidence type="ECO:0000313" key="3">
    <source>
        <dbReference type="Proteomes" id="UP000298642"/>
    </source>
</evidence>
<dbReference type="Proteomes" id="UP000298642">
    <property type="component" value="Chromosome"/>
</dbReference>
<dbReference type="GO" id="GO:0004803">
    <property type="term" value="F:transposase activity"/>
    <property type="evidence" value="ECO:0007669"/>
    <property type="project" value="InterPro"/>
</dbReference>
<organism evidence="2 3">
    <name type="scientific">Dysosmobacter welbionis</name>
    <dbReference type="NCBI Taxonomy" id="2093857"/>
    <lineage>
        <taxon>Bacteria</taxon>
        <taxon>Bacillati</taxon>
        <taxon>Bacillota</taxon>
        <taxon>Clostridia</taxon>
        <taxon>Eubacteriales</taxon>
        <taxon>Oscillospiraceae</taxon>
        <taxon>Dysosmobacter</taxon>
    </lineage>
</organism>
<protein>
    <submittedName>
        <fullName evidence="2">Transposase</fullName>
    </submittedName>
</protein>
<evidence type="ECO:0000259" key="1">
    <source>
        <dbReference type="Pfam" id="PF02371"/>
    </source>
</evidence>
<dbReference type="KEGG" id="obj:EIO64_01285"/>
<reference evidence="3" key="1">
    <citation type="submission" date="2018-12" db="EMBL/GenBank/DDBJ databases">
        <title>Dusodibacter welbiota gen. nov., sp. nov., isolated from human faeces and emended description of the Oscillibacter genus.</title>
        <authorList>
            <person name="Le Roy T."/>
            <person name="Van der Smissen P."/>
            <person name="Delzenne N."/>
            <person name="Muccioli G."/>
            <person name="Collet J.F."/>
            <person name="Cani P.D."/>
        </authorList>
    </citation>
    <scope>NUCLEOTIDE SEQUENCE [LARGE SCALE GENOMIC DNA]</scope>
    <source>
        <strain evidence="3">J115</strain>
    </source>
</reference>
<keyword evidence="3" id="KW-1185">Reference proteome</keyword>
<dbReference type="GO" id="GO:0006313">
    <property type="term" value="P:DNA transposition"/>
    <property type="evidence" value="ECO:0007669"/>
    <property type="project" value="InterPro"/>
</dbReference>
<feature type="domain" description="Transposase IS116/IS110/IS902 C-terminal" evidence="1">
    <location>
        <begin position="13"/>
        <end position="61"/>
    </location>
</feature>
<dbReference type="InterPro" id="IPR003346">
    <property type="entry name" value="Transposase_20"/>
</dbReference>
<dbReference type="GO" id="GO:0003677">
    <property type="term" value="F:DNA binding"/>
    <property type="evidence" value="ECO:0007669"/>
    <property type="project" value="InterPro"/>
</dbReference>
<sequence length="75" mass="8214">MRSWASSRPEYPVVMRIFGVGPSLGSQLMAEIGDVRRFHSKTASVAFAGIDASPYQSGQIDIYIRNSASLQNFSC</sequence>
<dbReference type="AlphaFoldDB" id="A0A4D7AJY1"/>
<dbReference type="Pfam" id="PF02371">
    <property type="entry name" value="Transposase_20"/>
    <property type="match status" value="1"/>
</dbReference>
<name>A0A4D7AJY1_9FIRM</name>
<proteinExistence type="predicted"/>
<gene>
    <name evidence="2" type="ORF">EIO64_01285</name>
</gene>
<accession>A0A4D7AJY1</accession>